<dbReference type="EC" id="2.3.1.94" evidence="12"/>
<feature type="region of interest" description="C-terminal hotdog fold" evidence="7">
    <location>
        <begin position="1463"/>
        <end position="1621"/>
    </location>
</feature>
<feature type="active site" description="Proton donor; for dehydratase activity" evidence="7">
    <location>
        <position position="1528"/>
    </location>
</feature>
<dbReference type="Gene3D" id="3.40.50.1820">
    <property type="entry name" value="alpha/beta hydrolase"/>
    <property type="match status" value="1"/>
</dbReference>
<feature type="compositionally biased region" description="Polar residues" evidence="8">
    <location>
        <begin position="1869"/>
        <end position="1883"/>
    </location>
</feature>
<dbReference type="Gene3D" id="3.30.70.3290">
    <property type="match status" value="1"/>
</dbReference>
<dbReference type="PROSITE" id="PS00012">
    <property type="entry name" value="PHOSPHOPANTETHEINE"/>
    <property type="match status" value="2"/>
</dbReference>
<dbReference type="InterPro" id="IPR032088">
    <property type="entry name" value="SAT"/>
</dbReference>
<dbReference type="SUPFAM" id="SSF55048">
    <property type="entry name" value="Probable ACP-binding domain of malonyl-CoA ACP transacylase"/>
    <property type="match status" value="1"/>
</dbReference>
<dbReference type="InterPro" id="IPR001227">
    <property type="entry name" value="Ac_transferase_dom_sf"/>
</dbReference>
<dbReference type="InterPro" id="IPR016039">
    <property type="entry name" value="Thiolase-like"/>
</dbReference>
<sequence length="2635" mass="290043">MSVISVFFGPQWTKATPDDLAVLQSTISESPDLKFLVDSVRELGSLWSTLVEECPTLRQISGHQEIENLEAFIACQGDLKVFQEPNISSGNILRNALTVISHVVQLWQLRTTVQIDAFPTLTSKLVDQGQAQLGDVQGFCIGFLTAAAVASSKTPDEFQKNACIALNLAVCVGALVDLNEMKCEDPSQRTTSLAVGWKSQTEYEELQGILEGSDGYISCVTDHNRATVSASNAKTELIVSSLLKADLSVQPIKLRGRYHHSAHSSVLSSLSHLLATDKRFQFSIADHLTKPLRSNVDGEVITTGDLHNIALESLLLHRSEWYKIASSAITYLKETDTRPVSIVAIGYEKSVPRSLSSMIYNDQKVHTNNHIYSESHTANHVNSSFTPSEIKTPASESGFNDNAIAIIGMACRFPQADSLEEFWKLISSGMSVVRPLPEDRFRASDLRREPKGPFWGNFLDNPEAFDHRFFGNSGREAKSMDPQQRLLLQVTYEALESSGYFAPKLLEQTTDVGCYMGVGSVDYEDNVASHDATAYSALGTLRAFITGRVSHYFGWSGPSITYDTACSSAAVAIHSAVKALNAKECSVAVAGGVNVITSPKLFQNLAAASFLSPTGASKAFDASANGYCRGEGSGVVVLKPLTTAIADGDSIVAVITGSAVNQGSNSTPITVPSEDSQRALYRNVLSVSGTNPADVTYVEAHGTGTPVGDPVETESIRKTFGGAQRTHKLFIGSVKDNVGHTESASGVAGLLKTLLMIKKRVIPKQANFSRLNPKISPLMPDRMAVPESTQMWTAPSLTAVVNNYGAAGSNAALVVQEYRHSEEAYPKTALASFSGREFPFLVSAKSAESLQAYCSKLKFSLHENAEYRASDDVVDLAFNLATKQNRDLEYFYTFTATNISSLEKCLGEASHSPSSHFQKLPSNTLPVVLCFGGQNGRTVGLDEGVYKSNRLLQIHLDTCDSVCSTLGLPGLFPGIFETGPVEDLVSLHCILFSLQYATAKAWLDCGLKVDTLVGHSFGQLTALCVANSLSLTDGFRLIAGRARLIQEKWGAESGAMLSFEGESEQIDKLLKLARQQNSAFAADIACYNGPQSFVIAGTSASIEQVEELCASREWRSLLKVVRLRSTHAFHSQLVESIMPGLKEITESLSIKPPTIRIEACSDCEGWSQVESTKIAQHSRMPVYFTKAVERTVERLGPCVWLEAGSASPIVPMARRILTSKGIEKGNMFQPTDLRGHDAQDRLARITSNLWAAGVKTQFWSFHSSQRFAYSWINLPPYQFEKTAHWLEYKKPEPVLPQTISAKLPFDGPGTLLRLLESHTGKSLFEINNLSEIFQLCTTGHAVMAQSLCPASLYVECAVQAATLLLESRSSSIAPRVGDLKISSPLTKNTERNVFLQLTRNTNQGDQEWIFTLFSSSSNVAGDSPVTHATGAVDLFPFNKVSEQSRLKSLQRLVARSRYEDILNFPGSNSLAGSVIYKVFGQIVVYSPYYRGVQKIVARDNEAVGHVFVPDNQPQALASRGSCDPITLDNFLQVAGIHVNCLVEREDREDVYVCTEIGELLMTEAFVEKREMMRSWNVYTTFEESAGKSVVNDVFALDQETGELMAILMNAKFQSVPVKALARTLGKLNGRPKPTVSNNDRMEVRSNGLQDNRREERDTKSKMLTNRNGLHKRNEPQSLELVQAMFSDILAVPIEDIKADATPDDLGIDSLLVTEVLSEIKKRFNVTITVADFQTVNNLSTLASLLEPNRPVIDRQSLPAPLSKQPPVSMNGLSTHEQSESLMPQVQNMFAEVMEMPASEVLPATSLQDLGVDSLMITEIANEITNRFGITVPIPELQDLKDVHALASRLQPHSTKTHSKPINGHAGYSSSAKTNGVSQMNGHSTPRALNGESRPNLTLTADESFQKVRRNYDTITKITGFSDFCRDVYPAQMELVAAYVVEAFTKLGCPLAELRMHEKVPEVSFLDVHAKLKRQLYRILEEGGLIQRDTDVGTYLRTDIPTPSTPSNILHNDILNKFPQHVSEHKLLNSTGSKLAECLVGTADPLGILFGSSKARLLMEDVYTNAPMFKAGTIQLAQYLVNVFDKIDDPSRVVRILELGAGTGGTTKHLVETLVGQTNQPFEYTFTDLSSSLVAAARKKFAGHNFMCYSVLNIEVDPPADLLNQYDIVISTNCIHATKNLTNSCSHIRQLLRPDGILCLVELTRNLFWFDLVFGLLEGWWLFEDGRTHALAPETLWKKHLQQAGYQWIDWSESPSDESNIIRVITASPGAIGSRRGENGLSDKNDIDVETVEFKREDDLPLLADIYYPPRNGTQQQTLAVALMIHGGGHIMLSRKDIRPQQLQMLHDAGFLPISIDYRLCPEVTLPAGPMQDVCDALEWVRSTLPTLALQRDDIRITGKEVVAVGWSTGGHLALTLGFTAPARNIAPPEAVLAFYCPTDYEDPFWSQPNVPYGREMAPPLYETQYDLAKGVFDRPITAYNISPAKRALGGWMDTTDPRSRIALHMNWRGQAVPILLNGLSPFSPTLSRDLATMLPKPTNEQVRSISPLAQIRQGMYKTPTFLIHGTKDDLIPWQQLQRTFECLLENNIPADLRILDGAVHLFDMFPDYVRDDTAYSAVRDGYSFLRLHVERRKSA</sequence>
<dbReference type="SUPFAM" id="SSF53901">
    <property type="entry name" value="Thiolase-like"/>
    <property type="match status" value="1"/>
</dbReference>
<dbReference type="Gene3D" id="3.10.129.110">
    <property type="entry name" value="Polyketide synthase dehydratase"/>
    <property type="match status" value="1"/>
</dbReference>
<dbReference type="Proteomes" id="UP000001745">
    <property type="component" value="Unassembled WGS sequence"/>
</dbReference>
<dbReference type="PROSITE" id="PS52019">
    <property type="entry name" value="PKS_MFAS_DH"/>
    <property type="match status" value="1"/>
</dbReference>
<dbReference type="Gene3D" id="3.40.50.150">
    <property type="entry name" value="Vaccinia Virus protein VP39"/>
    <property type="match status" value="1"/>
</dbReference>
<dbReference type="Pfam" id="PF20434">
    <property type="entry name" value="BD-FAE"/>
    <property type="match status" value="1"/>
</dbReference>
<dbReference type="Pfam" id="PF18558">
    <property type="entry name" value="HTH_51"/>
    <property type="match status" value="1"/>
</dbReference>
<dbReference type="Pfam" id="PF00109">
    <property type="entry name" value="ketoacyl-synt"/>
    <property type="match status" value="1"/>
</dbReference>
<evidence type="ECO:0000259" key="10">
    <source>
        <dbReference type="PROSITE" id="PS52004"/>
    </source>
</evidence>
<dbReference type="GO" id="GO:0044550">
    <property type="term" value="P:secondary metabolite biosynthetic process"/>
    <property type="evidence" value="ECO:0007669"/>
    <property type="project" value="TreeGrafter"/>
</dbReference>
<dbReference type="CDD" id="cd02440">
    <property type="entry name" value="AdoMet_MTases"/>
    <property type="match status" value="1"/>
</dbReference>
<evidence type="ECO:0000256" key="4">
    <source>
        <dbReference type="ARBA" id="ARBA00022603"/>
    </source>
</evidence>
<feature type="compositionally biased region" description="Basic and acidic residues" evidence="8">
    <location>
        <begin position="1650"/>
        <end position="1660"/>
    </location>
</feature>
<dbReference type="GO" id="GO:0032259">
    <property type="term" value="P:methylation"/>
    <property type="evidence" value="ECO:0007669"/>
    <property type="project" value="UniProtKB-KW"/>
</dbReference>
<protein>
    <submittedName>
        <fullName evidence="12">Polyketide synthase, putative</fullName>
        <ecNumber evidence="12">2.3.1.94</ecNumber>
    </submittedName>
</protein>
<evidence type="ECO:0000256" key="2">
    <source>
        <dbReference type="ARBA" id="ARBA00022450"/>
    </source>
</evidence>
<dbReference type="InterPro" id="IPR029063">
    <property type="entry name" value="SAM-dependent_MTases_sf"/>
</dbReference>
<dbReference type="InterPro" id="IPR042104">
    <property type="entry name" value="PKS_dehydratase_sf"/>
</dbReference>
<dbReference type="GO" id="GO:0008168">
    <property type="term" value="F:methyltransferase activity"/>
    <property type="evidence" value="ECO:0007669"/>
    <property type="project" value="UniProtKB-KW"/>
</dbReference>
<dbReference type="Pfam" id="PF08242">
    <property type="entry name" value="Methyltransf_12"/>
    <property type="match status" value="1"/>
</dbReference>
<keyword evidence="3" id="KW-0597">Phosphoprotein</keyword>
<dbReference type="EMBL" id="EQ962652">
    <property type="protein sequence ID" value="EED22580.1"/>
    <property type="molecule type" value="Genomic_DNA"/>
</dbReference>
<dbReference type="SMART" id="SM00823">
    <property type="entry name" value="PKS_PP"/>
    <property type="match status" value="2"/>
</dbReference>
<feature type="region of interest" description="Disordered" evidence="8">
    <location>
        <begin position="1628"/>
        <end position="1675"/>
    </location>
</feature>
<dbReference type="InterPro" id="IPR049551">
    <property type="entry name" value="PKS_DH_C"/>
</dbReference>
<dbReference type="PANTHER" id="PTHR43775">
    <property type="entry name" value="FATTY ACID SYNTHASE"/>
    <property type="match status" value="1"/>
</dbReference>
<keyword evidence="5 12" id="KW-0808">Transferase</keyword>
<dbReference type="InterPro" id="IPR020841">
    <property type="entry name" value="PKS_Beta-ketoAc_synthase_dom"/>
</dbReference>
<dbReference type="Pfam" id="PF02801">
    <property type="entry name" value="Ketoacyl-synt_C"/>
    <property type="match status" value="1"/>
</dbReference>
<dbReference type="PROSITE" id="PS52004">
    <property type="entry name" value="KS3_2"/>
    <property type="match status" value="1"/>
</dbReference>
<feature type="region of interest" description="Disordered" evidence="8">
    <location>
        <begin position="1869"/>
        <end position="1895"/>
    </location>
</feature>
<dbReference type="InterPro" id="IPR041068">
    <property type="entry name" value="HTH_51"/>
</dbReference>
<dbReference type="GO" id="GO:0047879">
    <property type="term" value="F:erythronolide synthase activity"/>
    <property type="evidence" value="ECO:0007669"/>
    <property type="project" value="UniProtKB-EC"/>
</dbReference>
<dbReference type="InterPro" id="IPR014031">
    <property type="entry name" value="Ketoacyl_synth_C"/>
</dbReference>
<dbReference type="Gene3D" id="3.40.366.10">
    <property type="entry name" value="Malonyl-Coenzyme A Acyl Carrier Protein, domain 2"/>
    <property type="match status" value="2"/>
</dbReference>
<dbReference type="InterPro" id="IPR013217">
    <property type="entry name" value="Methyltransf_12"/>
</dbReference>
<dbReference type="GO" id="GO:0031177">
    <property type="term" value="F:phosphopantetheine binding"/>
    <property type="evidence" value="ECO:0007669"/>
    <property type="project" value="InterPro"/>
</dbReference>
<dbReference type="PhylomeDB" id="B8LUA8"/>
<reference evidence="13" key="1">
    <citation type="journal article" date="2015" name="Genome Announc.">
        <title>Genome sequence of the AIDS-associated pathogen Penicillium marneffei (ATCC18224) and its near taxonomic relative Talaromyces stipitatus (ATCC10500).</title>
        <authorList>
            <person name="Nierman W.C."/>
            <person name="Fedorova-Abrams N.D."/>
            <person name="Andrianopoulos A."/>
        </authorList>
    </citation>
    <scope>NUCLEOTIDE SEQUENCE [LARGE SCALE GENOMIC DNA]</scope>
    <source>
        <strain evidence="13">ATCC 10500 / CBS 375.48 / QM 6759 / NRRL 1006</strain>
    </source>
</reference>
<evidence type="ECO:0000259" key="11">
    <source>
        <dbReference type="PROSITE" id="PS52019"/>
    </source>
</evidence>
<accession>B8LUA8</accession>
<dbReference type="RefSeq" id="XP_002339967.1">
    <property type="nucleotide sequence ID" value="XM_002339926.1"/>
</dbReference>
<dbReference type="InterPro" id="IPR016036">
    <property type="entry name" value="Malonyl_transacylase_ACP-bd"/>
</dbReference>
<gene>
    <name evidence="12" type="ORF">TSTA_060720</name>
</gene>
<comment type="pathway">
    <text evidence="1">Secondary metabolite biosynthesis; terpenoid biosynthesis.</text>
</comment>
<evidence type="ECO:0000313" key="12">
    <source>
        <dbReference type="EMBL" id="EED22580.1"/>
    </source>
</evidence>
<proteinExistence type="predicted"/>
<dbReference type="GeneID" id="8108601"/>
<dbReference type="SUPFAM" id="SSF53335">
    <property type="entry name" value="S-adenosyl-L-methionine-dependent methyltransferases"/>
    <property type="match status" value="1"/>
</dbReference>
<evidence type="ECO:0000256" key="5">
    <source>
        <dbReference type="ARBA" id="ARBA00022679"/>
    </source>
</evidence>
<name>B8LUA8_TALSN</name>
<dbReference type="InterPro" id="IPR049492">
    <property type="entry name" value="BD-FAE-like_dom"/>
</dbReference>
<evidence type="ECO:0000256" key="3">
    <source>
        <dbReference type="ARBA" id="ARBA00022553"/>
    </source>
</evidence>
<dbReference type="SUPFAM" id="SSF47336">
    <property type="entry name" value="ACP-like"/>
    <property type="match status" value="2"/>
</dbReference>
<evidence type="ECO:0000313" key="13">
    <source>
        <dbReference type="Proteomes" id="UP000001745"/>
    </source>
</evidence>
<feature type="domain" description="Ketosynthase family 3 (KS3)" evidence="10">
    <location>
        <begin position="401"/>
        <end position="817"/>
    </location>
</feature>
<keyword evidence="2" id="KW-0596">Phosphopantetheine</keyword>
<dbReference type="OMA" id="KDNIGHT"/>
<dbReference type="InterPro" id="IPR014030">
    <property type="entry name" value="Ketoacyl_synth_N"/>
</dbReference>
<dbReference type="SMART" id="SM00827">
    <property type="entry name" value="PKS_AT"/>
    <property type="match status" value="1"/>
</dbReference>
<dbReference type="InterPro" id="IPR009081">
    <property type="entry name" value="PP-bd_ACP"/>
</dbReference>
<evidence type="ECO:0000259" key="9">
    <source>
        <dbReference type="PROSITE" id="PS50075"/>
    </source>
</evidence>
<dbReference type="InterPro" id="IPR029058">
    <property type="entry name" value="AB_hydrolase_fold"/>
</dbReference>
<evidence type="ECO:0000256" key="1">
    <source>
        <dbReference type="ARBA" id="ARBA00004721"/>
    </source>
</evidence>
<feature type="region of interest" description="N-terminal hotdog fold" evidence="7">
    <location>
        <begin position="1308"/>
        <end position="1439"/>
    </location>
</feature>
<dbReference type="PROSITE" id="PS50075">
    <property type="entry name" value="CARRIER"/>
    <property type="match status" value="2"/>
</dbReference>
<dbReference type="OrthoDB" id="429813at2759"/>
<keyword evidence="6" id="KW-0511">Multifunctional enzyme</keyword>
<feature type="active site" description="Proton acceptor; for dehydratase activity" evidence="7">
    <location>
        <position position="1340"/>
    </location>
</feature>
<dbReference type="InterPro" id="IPR049900">
    <property type="entry name" value="PKS_mFAS_DH"/>
</dbReference>
<dbReference type="VEuPathDB" id="FungiDB:TSTA_060720"/>
<dbReference type="InterPro" id="IPR020806">
    <property type="entry name" value="PKS_PP-bd"/>
</dbReference>
<dbReference type="CDD" id="cd00833">
    <property type="entry name" value="PKS"/>
    <property type="match status" value="1"/>
</dbReference>
<dbReference type="InterPro" id="IPR014043">
    <property type="entry name" value="Acyl_transferase_dom"/>
</dbReference>
<dbReference type="SUPFAM" id="SSF53474">
    <property type="entry name" value="alpha/beta-Hydrolases"/>
    <property type="match status" value="1"/>
</dbReference>
<keyword evidence="13" id="KW-1185">Reference proteome</keyword>
<keyword evidence="12" id="KW-0012">Acyltransferase</keyword>
<dbReference type="InterPro" id="IPR016035">
    <property type="entry name" value="Acyl_Trfase/lysoPLipase"/>
</dbReference>
<feature type="domain" description="Carrier" evidence="9">
    <location>
        <begin position="1672"/>
        <end position="1749"/>
    </location>
</feature>
<feature type="domain" description="PKS/mFAS DH" evidence="11">
    <location>
        <begin position="1308"/>
        <end position="1621"/>
    </location>
</feature>
<dbReference type="eggNOG" id="KOG1202">
    <property type="taxonomic scope" value="Eukaryota"/>
</dbReference>
<keyword evidence="4" id="KW-0489">Methyltransferase</keyword>
<dbReference type="SUPFAM" id="SSF52151">
    <property type="entry name" value="FabD/lysophospholipase-like"/>
    <property type="match status" value="1"/>
</dbReference>
<evidence type="ECO:0000256" key="8">
    <source>
        <dbReference type="SAM" id="MobiDB-lite"/>
    </source>
</evidence>
<dbReference type="HOGENOM" id="CLU_000022_6_3_1"/>
<feature type="domain" description="Carrier" evidence="9">
    <location>
        <begin position="1779"/>
        <end position="1853"/>
    </location>
</feature>
<dbReference type="Pfam" id="PF00698">
    <property type="entry name" value="Acyl_transf_1"/>
    <property type="match status" value="1"/>
</dbReference>
<evidence type="ECO:0000256" key="6">
    <source>
        <dbReference type="ARBA" id="ARBA00023268"/>
    </source>
</evidence>
<organism evidence="12 13">
    <name type="scientific">Talaromyces stipitatus (strain ATCC 10500 / CBS 375.48 / QM 6759 / NRRL 1006)</name>
    <name type="common">Penicillium stipitatum</name>
    <dbReference type="NCBI Taxonomy" id="441959"/>
    <lineage>
        <taxon>Eukaryota</taxon>
        <taxon>Fungi</taxon>
        <taxon>Dikarya</taxon>
        <taxon>Ascomycota</taxon>
        <taxon>Pezizomycotina</taxon>
        <taxon>Eurotiomycetes</taxon>
        <taxon>Eurotiomycetidae</taxon>
        <taxon>Eurotiales</taxon>
        <taxon>Trichocomaceae</taxon>
        <taxon>Talaromyces</taxon>
        <taxon>Talaromyces sect. Talaromyces</taxon>
    </lineage>
</organism>
<dbReference type="GO" id="GO:0006633">
    <property type="term" value="P:fatty acid biosynthetic process"/>
    <property type="evidence" value="ECO:0007669"/>
    <property type="project" value="TreeGrafter"/>
</dbReference>
<dbReference type="STRING" id="441959.B8LUA8"/>
<dbReference type="InterPro" id="IPR036736">
    <property type="entry name" value="ACP-like_sf"/>
</dbReference>
<dbReference type="InterPro" id="IPR006162">
    <property type="entry name" value="Ppantetheine_attach_site"/>
</dbReference>
<dbReference type="Gene3D" id="3.40.47.10">
    <property type="match status" value="1"/>
</dbReference>
<dbReference type="GO" id="GO:0004312">
    <property type="term" value="F:fatty acid synthase activity"/>
    <property type="evidence" value="ECO:0007669"/>
    <property type="project" value="TreeGrafter"/>
</dbReference>
<dbReference type="InParanoid" id="B8LUA8"/>
<dbReference type="Pfam" id="PF16073">
    <property type="entry name" value="SAT"/>
    <property type="match status" value="1"/>
</dbReference>
<evidence type="ECO:0000256" key="7">
    <source>
        <dbReference type="PROSITE-ProRule" id="PRU01363"/>
    </source>
</evidence>
<dbReference type="Gene3D" id="1.10.1200.10">
    <property type="entry name" value="ACP-like"/>
    <property type="match status" value="2"/>
</dbReference>
<dbReference type="PANTHER" id="PTHR43775:SF21">
    <property type="entry name" value="NON-REDUCING POLYKETIDE SYNTHASE AUSA-RELATED"/>
    <property type="match status" value="1"/>
</dbReference>
<dbReference type="InterPro" id="IPR050091">
    <property type="entry name" value="PKS_NRPS_Biosynth_Enz"/>
</dbReference>
<dbReference type="Pfam" id="PF14765">
    <property type="entry name" value="PS-DH"/>
    <property type="match status" value="1"/>
</dbReference>
<dbReference type="SMART" id="SM00825">
    <property type="entry name" value="PKS_KS"/>
    <property type="match status" value="1"/>
</dbReference>
<dbReference type="Pfam" id="PF00550">
    <property type="entry name" value="PP-binding"/>
    <property type="match status" value="2"/>
</dbReference>